<feature type="transmembrane region" description="Helical" evidence="1">
    <location>
        <begin position="29"/>
        <end position="47"/>
    </location>
</feature>
<dbReference type="GeneID" id="36515299"/>
<keyword evidence="3" id="KW-1185">Reference proteome</keyword>
<dbReference type="EMBL" id="NDIQ01000001">
    <property type="protein sequence ID" value="PRT53930.1"/>
    <property type="molecule type" value="Genomic_DNA"/>
</dbReference>
<keyword evidence="1" id="KW-1133">Transmembrane helix</keyword>
<dbReference type="OrthoDB" id="4094799at2759"/>
<dbReference type="AlphaFoldDB" id="A0A2T0FG27"/>
<evidence type="ECO:0000313" key="3">
    <source>
        <dbReference type="Proteomes" id="UP000238350"/>
    </source>
</evidence>
<evidence type="ECO:0000256" key="1">
    <source>
        <dbReference type="SAM" id="Phobius"/>
    </source>
</evidence>
<gene>
    <name evidence="2" type="ORF">B9G98_01550</name>
</gene>
<name>A0A2T0FG27_9ASCO</name>
<sequence>MGGHGAIKGEAWSPSGGWFFTPKNWKPNTMVVLGGLAAVGLATYVVGNKLQYVANQQEPDSTIERWNLAARKGRQQSATTAASN</sequence>
<evidence type="ECO:0000313" key="2">
    <source>
        <dbReference type="EMBL" id="PRT53930.1"/>
    </source>
</evidence>
<protein>
    <submittedName>
        <fullName evidence="2">Uncharacterized protein</fullName>
    </submittedName>
</protein>
<organism evidence="2 3">
    <name type="scientific">Wickerhamiella sorbophila</name>
    <dbReference type="NCBI Taxonomy" id="45607"/>
    <lineage>
        <taxon>Eukaryota</taxon>
        <taxon>Fungi</taxon>
        <taxon>Dikarya</taxon>
        <taxon>Ascomycota</taxon>
        <taxon>Saccharomycotina</taxon>
        <taxon>Dipodascomycetes</taxon>
        <taxon>Dipodascales</taxon>
        <taxon>Trichomonascaceae</taxon>
        <taxon>Wickerhamiella</taxon>
    </lineage>
</organism>
<keyword evidence="1" id="KW-0812">Transmembrane</keyword>
<reference evidence="2 3" key="1">
    <citation type="submission" date="2017-04" db="EMBL/GenBank/DDBJ databases">
        <title>Genome sequencing of [Candida] sorbophila.</title>
        <authorList>
            <person name="Ahn J.O."/>
        </authorList>
    </citation>
    <scope>NUCLEOTIDE SEQUENCE [LARGE SCALE GENOMIC DNA]</scope>
    <source>
        <strain evidence="2 3">DS02</strain>
    </source>
</reference>
<comment type="caution">
    <text evidence="2">The sequence shown here is derived from an EMBL/GenBank/DDBJ whole genome shotgun (WGS) entry which is preliminary data.</text>
</comment>
<dbReference type="RefSeq" id="XP_024663876.1">
    <property type="nucleotide sequence ID" value="XM_024808108.1"/>
</dbReference>
<proteinExistence type="predicted"/>
<keyword evidence="1" id="KW-0472">Membrane</keyword>
<accession>A0A2T0FG27</accession>
<dbReference type="Proteomes" id="UP000238350">
    <property type="component" value="Unassembled WGS sequence"/>
</dbReference>